<dbReference type="STRING" id="199441.BkAM31D_23225"/>
<name>A0A1X9MGE8_9BACI</name>
<dbReference type="RefSeq" id="WP_066160234.1">
    <property type="nucleotide sequence ID" value="NZ_CP020814.1"/>
</dbReference>
<sequence length="184" mass="21414">MILLLLGFIILLPILGLLLYKHSKLTGAIFISFPLVLVVLLVGWWIVATNHYFVYSTNLENESIGEYRLHETLRKDDLNRFGSYQKRENDNGYSYDYKDLFLSTDSENQIVSLSAKSQPIETSSGLKIGDTIERAKLIYGDHYYSYREMGLGKGWVYVDRNNKYMLTLWTKDDQTVENIWLSVY</sequence>
<protein>
    <submittedName>
        <fullName evidence="2">Uncharacterized protein</fullName>
    </submittedName>
</protein>
<gene>
    <name evidence="2" type="ORF">BkAM31D_23225</name>
</gene>
<dbReference type="Proteomes" id="UP000193006">
    <property type="component" value="Chromosome"/>
</dbReference>
<keyword evidence="1" id="KW-0812">Transmembrane</keyword>
<dbReference type="EMBL" id="CP020814">
    <property type="protein sequence ID" value="ARK32545.1"/>
    <property type="molecule type" value="Genomic_DNA"/>
</dbReference>
<keyword evidence="3" id="KW-1185">Reference proteome</keyword>
<dbReference type="KEGG" id="bkw:BkAM31D_23225"/>
<evidence type="ECO:0000313" key="2">
    <source>
        <dbReference type="EMBL" id="ARK32545.1"/>
    </source>
</evidence>
<evidence type="ECO:0000313" key="3">
    <source>
        <dbReference type="Proteomes" id="UP000193006"/>
    </source>
</evidence>
<dbReference type="AlphaFoldDB" id="A0A1X9MGE8"/>
<organism evidence="2 3">
    <name type="scientific">Halalkalibacter krulwichiae</name>
    <dbReference type="NCBI Taxonomy" id="199441"/>
    <lineage>
        <taxon>Bacteria</taxon>
        <taxon>Bacillati</taxon>
        <taxon>Bacillota</taxon>
        <taxon>Bacilli</taxon>
        <taxon>Bacillales</taxon>
        <taxon>Bacillaceae</taxon>
        <taxon>Halalkalibacter</taxon>
    </lineage>
</organism>
<keyword evidence="1" id="KW-1133">Transmembrane helix</keyword>
<keyword evidence="1" id="KW-0472">Membrane</keyword>
<accession>A0A1X9MGE8</accession>
<evidence type="ECO:0000256" key="1">
    <source>
        <dbReference type="SAM" id="Phobius"/>
    </source>
</evidence>
<reference evidence="2 3" key="1">
    <citation type="submission" date="2017-04" db="EMBL/GenBank/DDBJ databases">
        <title>Bacillus krulwichiae AM31D Genome sequencing and assembly.</title>
        <authorList>
            <person name="Krulwich T.A."/>
            <person name="Anastor L."/>
            <person name="Ehrlich R."/>
            <person name="Ehrlich G.D."/>
            <person name="Janto B."/>
        </authorList>
    </citation>
    <scope>NUCLEOTIDE SEQUENCE [LARGE SCALE GENOMIC DNA]</scope>
    <source>
        <strain evidence="2 3">AM31D</strain>
    </source>
</reference>
<feature type="transmembrane region" description="Helical" evidence="1">
    <location>
        <begin position="26"/>
        <end position="47"/>
    </location>
</feature>
<proteinExistence type="predicted"/>